<reference evidence="1 2" key="1">
    <citation type="submission" date="2024-01" db="EMBL/GenBank/DDBJ databases">
        <title>The genomes of 5 underutilized Papilionoideae crops provide insights into root nodulation and disease resistanc.</title>
        <authorList>
            <person name="Yuan L."/>
        </authorList>
    </citation>
    <scope>NUCLEOTIDE SEQUENCE [LARGE SCALE GENOMIC DNA]</scope>
    <source>
        <strain evidence="1">ZHUSHIDOU_FW_LH</strain>
        <tissue evidence="1">Leaf</tissue>
    </source>
</reference>
<proteinExistence type="predicted"/>
<dbReference type="Proteomes" id="UP001372338">
    <property type="component" value="Unassembled WGS sequence"/>
</dbReference>
<dbReference type="EMBL" id="JAYWIO010000004">
    <property type="protein sequence ID" value="KAK7269207.1"/>
    <property type="molecule type" value="Genomic_DNA"/>
</dbReference>
<name>A0AAN9F3G9_CROPI</name>
<protein>
    <submittedName>
        <fullName evidence="1">Uncharacterized protein</fullName>
    </submittedName>
</protein>
<evidence type="ECO:0000313" key="1">
    <source>
        <dbReference type="EMBL" id="KAK7269207.1"/>
    </source>
</evidence>
<organism evidence="1 2">
    <name type="scientific">Crotalaria pallida</name>
    <name type="common">Smooth rattlebox</name>
    <name type="synonym">Crotalaria striata</name>
    <dbReference type="NCBI Taxonomy" id="3830"/>
    <lineage>
        <taxon>Eukaryota</taxon>
        <taxon>Viridiplantae</taxon>
        <taxon>Streptophyta</taxon>
        <taxon>Embryophyta</taxon>
        <taxon>Tracheophyta</taxon>
        <taxon>Spermatophyta</taxon>
        <taxon>Magnoliopsida</taxon>
        <taxon>eudicotyledons</taxon>
        <taxon>Gunneridae</taxon>
        <taxon>Pentapetalae</taxon>
        <taxon>rosids</taxon>
        <taxon>fabids</taxon>
        <taxon>Fabales</taxon>
        <taxon>Fabaceae</taxon>
        <taxon>Papilionoideae</taxon>
        <taxon>50 kb inversion clade</taxon>
        <taxon>genistoids sensu lato</taxon>
        <taxon>core genistoids</taxon>
        <taxon>Crotalarieae</taxon>
        <taxon>Crotalaria</taxon>
    </lineage>
</organism>
<accession>A0AAN9F3G9</accession>
<gene>
    <name evidence="1" type="ORF">RIF29_21925</name>
</gene>
<comment type="caution">
    <text evidence="1">The sequence shown here is derived from an EMBL/GenBank/DDBJ whole genome shotgun (WGS) entry which is preliminary data.</text>
</comment>
<sequence length="94" mass="10673">MLCKIYLLFQHKAVLQSRLFLMFAMMSLDYLDLNGAVGAYHVVCFHMISRNPVVYANVLTSNLDSSNNHAVSVMCPQTILSFTFDFEAKIYSVI</sequence>
<dbReference type="AlphaFoldDB" id="A0AAN9F3G9"/>
<evidence type="ECO:0000313" key="2">
    <source>
        <dbReference type="Proteomes" id="UP001372338"/>
    </source>
</evidence>
<keyword evidence="2" id="KW-1185">Reference proteome</keyword>